<dbReference type="GO" id="GO:0032153">
    <property type="term" value="C:cell division site"/>
    <property type="evidence" value="ECO:0007669"/>
    <property type="project" value="TreeGrafter"/>
</dbReference>
<dbReference type="InterPro" id="IPR001182">
    <property type="entry name" value="FtsW/RodA"/>
</dbReference>
<evidence type="ECO:0000256" key="5">
    <source>
        <dbReference type="ARBA" id="ARBA00022692"/>
    </source>
</evidence>
<accession>A0A0S6VZA0</accession>
<evidence type="ECO:0000256" key="9">
    <source>
        <dbReference type="ARBA" id="ARBA00023136"/>
    </source>
</evidence>
<dbReference type="PANTHER" id="PTHR30474">
    <property type="entry name" value="CELL CYCLE PROTEIN"/>
    <property type="match status" value="1"/>
</dbReference>
<dbReference type="GO" id="GO:0009252">
    <property type="term" value="P:peptidoglycan biosynthetic process"/>
    <property type="evidence" value="ECO:0007669"/>
    <property type="project" value="UniProtKB-UniRule"/>
</dbReference>
<dbReference type="GO" id="GO:0015648">
    <property type="term" value="F:lipid-linked peptidoglycan transporter activity"/>
    <property type="evidence" value="ECO:0007669"/>
    <property type="project" value="TreeGrafter"/>
</dbReference>
<organism evidence="12 13">
    <name type="scientific">Candidatus Moduliflexus flocculans</name>
    <dbReference type="NCBI Taxonomy" id="1499966"/>
    <lineage>
        <taxon>Bacteria</taxon>
        <taxon>Candidatus Moduliflexota</taxon>
        <taxon>Candidatus Moduliflexia</taxon>
        <taxon>Candidatus Moduliflexales</taxon>
        <taxon>Candidatus Moduliflexaceae</taxon>
    </lineage>
</organism>
<proteinExistence type="inferred from homology"/>
<evidence type="ECO:0000313" key="13">
    <source>
        <dbReference type="Proteomes" id="UP000030700"/>
    </source>
</evidence>
<evidence type="ECO:0000313" key="12">
    <source>
        <dbReference type="EMBL" id="GAK50478.1"/>
    </source>
</evidence>
<dbReference type="InterPro" id="IPR011923">
    <property type="entry name" value="RodA/MrdB"/>
</dbReference>
<keyword evidence="3 11" id="KW-0328">Glycosyltransferase</keyword>
<name>A0A0S6VZA0_9BACT</name>
<dbReference type="EMBL" id="DF820456">
    <property type="protein sequence ID" value="GAK50478.1"/>
    <property type="molecule type" value="Genomic_DNA"/>
</dbReference>
<evidence type="ECO:0000256" key="1">
    <source>
        <dbReference type="ARBA" id="ARBA00004141"/>
    </source>
</evidence>
<dbReference type="GO" id="GO:0071555">
    <property type="term" value="P:cell wall organization"/>
    <property type="evidence" value="ECO:0007669"/>
    <property type="project" value="UniProtKB-KW"/>
</dbReference>
<dbReference type="HAMAP" id="MF_02079">
    <property type="entry name" value="PGT_RodA"/>
    <property type="match status" value="1"/>
</dbReference>
<reference evidence="12 13" key="1">
    <citation type="journal article" date="2015" name="PeerJ">
        <title>First genomic representation of candidate bacterial phylum KSB3 points to enhanced environmental sensing as a trigger of wastewater bulking.</title>
        <authorList>
            <person name="Sekiguchi Y."/>
            <person name="Ohashi A."/>
            <person name="Parks D.H."/>
            <person name="Yamauchi T."/>
            <person name="Tyson G.W."/>
            <person name="Hugenholtz P."/>
        </authorList>
    </citation>
    <scope>NUCLEOTIDE SEQUENCE [LARGE SCALE GENOMIC DNA]</scope>
</reference>
<gene>
    <name evidence="11" type="primary">rodA</name>
    <name evidence="12" type="ORF">U14_01709</name>
</gene>
<sequence length="364" mass="39865">MARPFYEKLEWSILLAVGFLAFASLLTIHSLSFSTPEADELMLKQVGWFAIGAIIVIAMTSIDYHLISSLSYPLYLLVIGGLVAVLIPGIGQTRMGATRWIVIGPMTLQPSEMTKFALILIFSKYFADKKKETVFVTDLIVAGIMLGMPVALILKEPDLGMSIVQLPIFAAIIFVAGIDKKYIITLIVLGSLAAYPAWLHLKPYQKERLISFMNPDSDPLGSGYHVIQSKIAIGSGGFWGKGYMKGTQSQLNFLPEQFTDFIFSVYSEEFGFVGSSFLLLAYLTIILKGLGIAIKAKDKLGRLMAVGVVSVFLVQVFVNLGVTTGIMPVTGLTLPFMSYGGSSVFSTSILLGLLLNISYRRYDF</sequence>
<comment type="subcellular location">
    <subcellularLocation>
        <location evidence="11">Cell membrane</location>
        <topology evidence="11">Multi-pass membrane protein</topology>
    </subcellularLocation>
    <subcellularLocation>
        <location evidence="1">Membrane</location>
        <topology evidence="1">Multi-pass membrane protein</topology>
    </subcellularLocation>
</comment>
<feature type="transmembrane region" description="Helical" evidence="11">
    <location>
        <begin position="339"/>
        <end position="359"/>
    </location>
</feature>
<evidence type="ECO:0000256" key="11">
    <source>
        <dbReference type="HAMAP-Rule" id="MF_02079"/>
    </source>
</evidence>
<dbReference type="EC" id="2.4.99.28" evidence="11"/>
<dbReference type="AlphaFoldDB" id="A0A0S6VZA0"/>
<keyword evidence="4 11" id="KW-0808">Transferase</keyword>
<keyword evidence="8 11" id="KW-1133">Transmembrane helix</keyword>
<dbReference type="InterPro" id="IPR018365">
    <property type="entry name" value="Cell_cycle_FtsW-rel_CS"/>
</dbReference>
<dbReference type="Pfam" id="PF01098">
    <property type="entry name" value="FTSW_RODA_SPOVE"/>
    <property type="match status" value="1"/>
</dbReference>
<evidence type="ECO:0000256" key="7">
    <source>
        <dbReference type="ARBA" id="ARBA00022984"/>
    </source>
</evidence>
<dbReference type="STRING" id="1499966.U14_01709"/>
<keyword evidence="13" id="KW-1185">Reference proteome</keyword>
<feature type="transmembrane region" description="Helical" evidence="11">
    <location>
        <begin position="183"/>
        <end position="201"/>
    </location>
</feature>
<keyword evidence="9 11" id="KW-0472">Membrane</keyword>
<dbReference type="GO" id="GO:0051301">
    <property type="term" value="P:cell division"/>
    <property type="evidence" value="ECO:0007669"/>
    <property type="project" value="InterPro"/>
</dbReference>
<dbReference type="PROSITE" id="PS00428">
    <property type="entry name" value="FTSW_RODA_SPOVE"/>
    <property type="match status" value="1"/>
</dbReference>
<feature type="transmembrane region" description="Helical" evidence="11">
    <location>
        <begin position="74"/>
        <end position="91"/>
    </location>
</feature>
<protein>
    <recommendedName>
        <fullName evidence="11">Peptidoglycan glycosyltransferase RodA</fullName>
        <shortName evidence="11">PGT</shortName>
        <ecNumber evidence="11">2.4.99.28</ecNumber>
    </recommendedName>
    <alternativeName>
        <fullName evidence="11">Cell elongation protein RodA</fullName>
    </alternativeName>
    <alternativeName>
        <fullName evidence="11">Cell wall polymerase</fullName>
    </alternativeName>
    <alternativeName>
        <fullName evidence="11">Peptidoglycan polymerase</fullName>
        <shortName evidence="11">PG polymerase</shortName>
    </alternativeName>
</protein>
<comment type="catalytic activity">
    <reaction evidence="11">
        <text>[GlcNAc-(1-&gt;4)-Mur2Ac(oyl-L-Ala-gamma-D-Glu-L-Lys-D-Ala-D-Ala)](n)-di-trans,octa-cis-undecaprenyl diphosphate + beta-D-GlcNAc-(1-&gt;4)-Mur2Ac(oyl-L-Ala-gamma-D-Glu-L-Lys-D-Ala-D-Ala)-di-trans,octa-cis-undecaprenyl diphosphate = [GlcNAc-(1-&gt;4)-Mur2Ac(oyl-L-Ala-gamma-D-Glu-L-Lys-D-Ala-D-Ala)](n+1)-di-trans,octa-cis-undecaprenyl diphosphate + di-trans,octa-cis-undecaprenyl diphosphate + H(+)</text>
        <dbReference type="Rhea" id="RHEA:23708"/>
        <dbReference type="Rhea" id="RHEA-COMP:9602"/>
        <dbReference type="Rhea" id="RHEA-COMP:9603"/>
        <dbReference type="ChEBI" id="CHEBI:15378"/>
        <dbReference type="ChEBI" id="CHEBI:58405"/>
        <dbReference type="ChEBI" id="CHEBI:60033"/>
        <dbReference type="ChEBI" id="CHEBI:78435"/>
        <dbReference type="EC" id="2.4.99.28"/>
    </reaction>
</comment>
<feature type="transmembrane region" description="Helical" evidence="11">
    <location>
        <begin position="303"/>
        <end position="327"/>
    </location>
</feature>
<comment type="pathway">
    <text evidence="11">Cell wall biogenesis; peptidoglycan biosynthesis.</text>
</comment>
<dbReference type="GO" id="GO:0008360">
    <property type="term" value="P:regulation of cell shape"/>
    <property type="evidence" value="ECO:0007669"/>
    <property type="project" value="UniProtKB-KW"/>
</dbReference>
<evidence type="ECO:0000256" key="3">
    <source>
        <dbReference type="ARBA" id="ARBA00022676"/>
    </source>
</evidence>
<dbReference type="UniPathway" id="UPA00219"/>
<comment type="similarity">
    <text evidence="11">Belongs to the SEDS family. MrdB/RodA subfamily.</text>
</comment>
<evidence type="ECO:0000256" key="10">
    <source>
        <dbReference type="ARBA" id="ARBA00023316"/>
    </source>
</evidence>
<feature type="transmembrane region" description="Helical" evidence="11">
    <location>
        <begin position="270"/>
        <end position="291"/>
    </location>
</feature>
<keyword evidence="10 11" id="KW-0961">Cell wall biogenesis/degradation</keyword>
<dbReference type="PANTHER" id="PTHR30474:SF1">
    <property type="entry name" value="PEPTIDOGLYCAN GLYCOSYLTRANSFERASE MRDB"/>
    <property type="match status" value="1"/>
</dbReference>
<feature type="transmembrane region" description="Helical" evidence="11">
    <location>
        <begin position="12"/>
        <end position="34"/>
    </location>
</feature>
<feature type="transmembrane region" description="Helical" evidence="11">
    <location>
        <begin position="134"/>
        <end position="153"/>
    </location>
</feature>
<dbReference type="GO" id="GO:0008955">
    <property type="term" value="F:peptidoglycan glycosyltransferase activity"/>
    <property type="evidence" value="ECO:0007669"/>
    <property type="project" value="UniProtKB-UniRule"/>
</dbReference>
<feature type="transmembrane region" description="Helical" evidence="11">
    <location>
        <begin position="46"/>
        <end position="67"/>
    </location>
</feature>
<feature type="transmembrane region" description="Helical" evidence="11">
    <location>
        <begin position="159"/>
        <end position="176"/>
    </location>
</feature>
<dbReference type="GO" id="GO:0005886">
    <property type="term" value="C:plasma membrane"/>
    <property type="evidence" value="ECO:0007669"/>
    <property type="project" value="UniProtKB-SubCell"/>
</dbReference>
<keyword evidence="7 11" id="KW-0573">Peptidoglycan synthesis</keyword>
<comment type="function">
    <text evidence="11">Peptidoglycan polymerase that is essential for cell wall elongation.</text>
</comment>
<evidence type="ECO:0000256" key="2">
    <source>
        <dbReference type="ARBA" id="ARBA00022475"/>
    </source>
</evidence>
<dbReference type="HOGENOM" id="CLU_029243_2_2_0"/>
<evidence type="ECO:0000256" key="8">
    <source>
        <dbReference type="ARBA" id="ARBA00022989"/>
    </source>
</evidence>
<evidence type="ECO:0000256" key="4">
    <source>
        <dbReference type="ARBA" id="ARBA00022679"/>
    </source>
</evidence>
<dbReference type="Proteomes" id="UP000030700">
    <property type="component" value="Unassembled WGS sequence"/>
</dbReference>
<keyword evidence="2 11" id="KW-1003">Cell membrane</keyword>
<evidence type="ECO:0000256" key="6">
    <source>
        <dbReference type="ARBA" id="ARBA00022960"/>
    </source>
</evidence>
<dbReference type="NCBIfam" id="TIGR02210">
    <property type="entry name" value="rodA_shape"/>
    <property type="match status" value="1"/>
</dbReference>
<keyword evidence="5 11" id="KW-0812">Transmembrane</keyword>
<keyword evidence="6 11" id="KW-0133">Cell shape</keyword>